<dbReference type="PRINTS" id="PR00344">
    <property type="entry name" value="BCTRLSENSOR"/>
</dbReference>
<feature type="modified residue" description="4-aspartylphosphate" evidence="13">
    <location>
        <position position="1327"/>
    </location>
</feature>
<dbReference type="InterPro" id="IPR036641">
    <property type="entry name" value="HPT_dom_sf"/>
</dbReference>
<accession>A0ABV0FS83</accession>
<evidence type="ECO:0000313" key="22">
    <source>
        <dbReference type="Proteomes" id="UP001477278"/>
    </source>
</evidence>
<dbReference type="CDD" id="cd00088">
    <property type="entry name" value="HPT"/>
    <property type="match status" value="1"/>
</dbReference>
<comment type="caution">
    <text evidence="21">The sequence shown here is derived from an EMBL/GenBank/DDBJ whole genome shotgun (WGS) entry which is preliminary data.</text>
</comment>
<dbReference type="Pfam" id="PF00072">
    <property type="entry name" value="Response_reg"/>
    <property type="match status" value="2"/>
</dbReference>
<dbReference type="InterPro" id="IPR005467">
    <property type="entry name" value="His_kinase_dom"/>
</dbReference>
<dbReference type="Gene3D" id="3.30.565.10">
    <property type="entry name" value="Histidine kinase-like ATPase, C-terminal domain"/>
    <property type="match status" value="1"/>
</dbReference>
<dbReference type="SMART" id="SM00086">
    <property type="entry name" value="PAC"/>
    <property type="match status" value="4"/>
</dbReference>
<dbReference type="SMART" id="SM00387">
    <property type="entry name" value="HATPase_c"/>
    <property type="match status" value="1"/>
</dbReference>
<dbReference type="SUPFAM" id="SSF52172">
    <property type="entry name" value="CheY-like"/>
    <property type="match status" value="2"/>
</dbReference>
<evidence type="ECO:0000313" key="21">
    <source>
        <dbReference type="EMBL" id="MEO3682817.1"/>
    </source>
</evidence>
<dbReference type="InterPro" id="IPR001610">
    <property type="entry name" value="PAC"/>
</dbReference>
<evidence type="ECO:0000256" key="2">
    <source>
        <dbReference type="ARBA" id="ARBA00004651"/>
    </source>
</evidence>
<feature type="domain" description="Response regulatory" evidence="16">
    <location>
        <begin position="1276"/>
        <end position="1394"/>
    </location>
</feature>
<dbReference type="InterPro" id="IPR000700">
    <property type="entry name" value="PAS-assoc_C"/>
</dbReference>
<evidence type="ECO:0000256" key="8">
    <source>
        <dbReference type="ARBA" id="ARBA00022840"/>
    </source>
</evidence>
<keyword evidence="9 14" id="KW-1133">Transmembrane helix</keyword>
<dbReference type="CDD" id="cd17546">
    <property type="entry name" value="REC_hyHK_CKI1_RcsC-like"/>
    <property type="match status" value="2"/>
</dbReference>
<dbReference type="PANTHER" id="PTHR45339">
    <property type="entry name" value="HYBRID SIGNAL TRANSDUCTION HISTIDINE KINASE J"/>
    <property type="match status" value="1"/>
</dbReference>
<evidence type="ECO:0000259" key="15">
    <source>
        <dbReference type="PROSITE" id="PS50109"/>
    </source>
</evidence>
<evidence type="ECO:0000256" key="4">
    <source>
        <dbReference type="ARBA" id="ARBA00022475"/>
    </source>
</evidence>
<evidence type="ECO:0000259" key="19">
    <source>
        <dbReference type="PROSITE" id="PS50839"/>
    </source>
</evidence>
<keyword evidence="10" id="KW-0902">Two-component regulatory system</keyword>
<dbReference type="CDD" id="cd00130">
    <property type="entry name" value="PAS"/>
    <property type="match status" value="4"/>
</dbReference>
<dbReference type="Pfam" id="PF03924">
    <property type="entry name" value="CHASE"/>
    <property type="match status" value="1"/>
</dbReference>
<evidence type="ECO:0000256" key="3">
    <source>
        <dbReference type="ARBA" id="ARBA00012438"/>
    </source>
</evidence>
<dbReference type="PANTHER" id="PTHR45339:SF1">
    <property type="entry name" value="HYBRID SIGNAL TRANSDUCTION HISTIDINE KINASE J"/>
    <property type="match status" value="1"/>
</dbReference>
<dbReference type="InterPro" id="IPR006189">
    <property type="entry name" value="CHASE_dom"/>
</dbReference>
<evidence type="ECO:0000256" key="1">
    <source>
        <dbReference type="ARBA" id="ARBA00000085"/>
    </source>
</evidence>
<gene>
    <name evidence="21" type="ORF">ABHN84_11025</name>
</gene>
<evidence type="ECO:0000256" key="9">
    <source>
        <dbReference type="ARBA" id="ARBA00022989"/>
    </source>
</evidence>
<evidence type="ECO:0000256" key="7">
    <source>
        <dbReference type="ARBA" id="ARBA00022741"/>
    </source>
</evidence>
<dbReference type="InterPro" id="IPR004358">
    <property type="entry name" value="Sig_transdc_His_kin-like_C"/>
</dbReference>
<dbReference type="PROSITE" id="PS50110">
    <property type="entry name" value="RESPONSE_REGULATORY"/>
    <property type="match status" value="2"/>
</dbReference>
<dbReference type="PROSITE" id="PS50112">
    <property type="entry name" value="PAS"/>
    <property type="match status" value="2"/>
</dbReference>
<feature type="transmembrane region" description="Helical" evidence="14">
    <location>
        <begin position="301"/>
        <end position="322"/>
    </location>
</feature>
<dbReference type="InterPro" id="IPR013655">
    <property type="entry name" value="PAS_fold_3"/>
</dbReference>
<dbReference type="SMART" id="SM00073">
    <property type="entry name" value="HPT"/>
    <property type="match status" value="1"/>
</dbReference>
<dbReference type="Pfam" id="PF02518">
    <property type="entry name" value="HATPase_c"/>
    <property type="match status" value="1"/>
</dbReference>
<evidence type="ECO:0000256" key="10">
    <source>
        <dbReference type="ARBA" id="ARBA00023012"/>
    </source>
</evidence>
<dbReference type="PROSITE" id="PS50109">
    <property type="entry name" value="HIS_KIN"/>
    <property type="match status" value="1"/>
</dbReference>
<protein>
    <recommendedName>
        <fullName evidence="3">histidine kinase</fullName>
        <ecNumber evidence="3">2.7.13.3</ecNumber>
    </recommendedName>
</protein>
<feature type="modified residue" description="4-aspartylphosphate" evidence="13">
    <location>
        <position position="1185"/>
    </location>
</feature>
<evidence type="ECO:0000259" key="17">
    <source>
        <dbReference type="PROSITE" id="PS50112"/>
    </source>
</evidence>
<dbReference type="SMART" id="SM00091">
    <property type="entry name" value="PAS"/>
    <property type="match status" value="5"/>
</dbReference>
<evidence type="ECO:0000259" key="20">
    <source>
        <dbReference type="PROSITE" id="PS50894"/>
    </source>
</evidence>
<keyword evidence="4" id="KW-1003">Cell membrane</keyword>
<dbReference type="SMART" id="SM00448">
    <property type="entry name" value="REC"/>
    <property type="match status" value="2"/>
</dbReference>
<feature type="domain" description="PAC" evidence="18">
    <location>
        <begin position="824"/>
        <end position="876"/>
    </location>
</feature>
<dbReference type="EMBL" id="JBDPZN010000003">
    <property type="protein sequence ID" value="MEO3682817.1"/>
    <property type="molecule type" value="Genomic_DNA"/>
</dbReference>
<dbReference type="Gene3D" id="1.10.287.130">
    <property type="match status" value="1"/>
</dbReference>
<feature type="domain" description="PAC" evidence="18">
    <location>
        <begin position="694"/>
        <end position="746"/>
    </location>
</feature>
<dbReference type="CDD" id="cd00082">
    <property type="entry name" value="HisKA"/>
    <property type="match status" value="1"/>
</dbReference>
<dbReference type="SUPFAM" id="SSF55785">
    <property type="entry name" value="PYP-like sensor domain (PAS domain)"/>
    <property type="match status" value="4"/>
</dbReference>
<evidence type="ECO:0000256" key="13">
    <source>
        <dbReference type="PROSITE-ProRule" id="PRU00169"/>
    </source>
</evidence>
<feature type="domain" description="PAS" evidence="17">
    <location>
        <begin position="332"/>
        <end position="403"/>
    </location>
</feature>
<dbReference type="Gene3D" id="2.10.70.100">
    <property type="match status" value="1"/>
</dbReference>
<name>A0ABV0FS83_9GAMM</name>
<reference evidence="21 22" key="1">
    <citation type="submission" date="2024-05" db="EMBL/GenBank/DDBJ databases">
        <title>Genome sequencing of Marine Estuary Bacteria, Shewanella vesiculosa and S. baltica, and Pseudomonas syringae.</title>
        <authorList>
            <person name="Gurung A."/>
            <person name="Maclea K.S."/>
        </authorList>
    </citation>
    <scope>NUCLEOTIDE SEQUENCE [LARGE SCALE GENOMIC DNA]</scope>
    <source>
        <strain evidence="21 22">1A</strain>
    </source>
</reference>
<dbReference type="Gene3D" id="3.30.450.20">
    <property type="entry name" value="PAS domain"/>
    <property type="match status" value="4"/>
</dbReference>
<dbReference type="Pfam" id="PF01627">
    <property type="entry name" value="Hpt"/>
    <property type="match status" value="1"/>
</dbReference>
<dbReference type="Pfam" id="PF00512">
    <property type="entry name" value="HisKA"/>
    <property type="match status" value="1"/>
</dbReference>
<feature type="domain" description="HPt" evidence="20">
    <location>
        <begin position="1439"/>
        <end position="1543"/>
    </location>
</feature>
<dbReference type="CDD" id="cd16922">
    <property type="entry name" value="HATPase_EvgS-ArcB-TorS-like"/>
    <property type="match status" value="1"/>
</dbReference>
<comment type="catalytic activity">
    <reaction evidence="1">
        <text>ATP + protein L-histidine = ADP + protein N-phospho-L-histidine.</text>
        <dbReference type="EC" id="2.7.13.3"/>
    </reaction>
</comment>
<feature type="domain" description="Histidine kinase" evidence="15">
    <location>
        <begin position="894"/>
        <end position="1115"/>
    </location>
</feature>
<dbReference type="InterPro" id="IPR003594">
    <property type="entry name" value="HATPase_dom"/>
</dbReference>
<dbReference type="NCBIfam" id="TIGR00229">
    <property type="entry name" value="sensory_box"/>
    <property type="match status" value="3"/>
</dbReference>
<dbReference type="SUPFAM" id="SSF47226">
    <property type="entry name" value="Histidine-containing phosphotransfer domain, HPT domain"/>
    <property type="match status" value="1"/>
</dbReference>
<feature type="domain" description="Response regulatory" evidence="16">
    <location>
        <begin position="1131"/>
        <end position="1255"/>
    </location>
</feature>
<dbReference type="Pfam" id="PF08448">
    <property type="entry name" value="PAS_4"/>
    <property type="match status" value="1"/>
</dbReference>
<evidence type="ECO:0000256" key="14">
    <source>
        <dbReference type="SAM" id="Phobius"/>
    </source>
</evidence>
<dbReference type="SMART" id="SM00388">
    <property type="entry name" value="HisKA"/>
    <property type="match status" value="1"/>
</dbReference>
<feature type="domain" description="CHASE" evidence="19">
    <location>
        <begin position="65"/>
        <end position="282"/>
    </location>
</feature>
<evidence type="ECO:0000256" key="12">
    <source>
        <dbReference type="PROSITE-ProRule" id="PRU00110"/>
    </source>
</evidence>
<dbReference type="InterPro" id="IPR001789">
    <property type="entry name" value="Sig_transdc_resp-reg_receiver"/>
</dbReference>
<keyword evidence="7" id="KW-0547">Nucleotide-binding</keyword>
<keyword evidence="22" id="KW-1185">Reference proteome</keyword>
<evidence type="ECO:0000256" key="6">
    <source>
        <dbReference type="ARBA" id="ARBA00022692"/>
    </source>
</evidence>
<feature type="modified residue" description="Phosphohistidine" evidence="12">
    <location>
        <position position="1478"/>
    </location>
</feature>
<dbReference type="Gene3D" id="3.30.450.350">
    <property type="entry name" value="CHASE domain"/>
    <property type="match status" value="1"/>
</dbReference>
<dbReference type="InterPro" id="IPR013656">
    <property type="entry name" value="PAS_4"/>
</dbReference>
<dbReference type="SUPFAM" id="SSF47384">
    <property type="entry name" value="Homodimeric domain of signal transducing histidine kinase"/>
    <property type="match status" value="1"/>
</dbReference>
<evidence type="ECO:0000256" key="11">
    <source>
        <dbReference type="ARBA" id="ARBA00023136"/>
    </source>
</evidence>
<dbReference type="PROSITE" id="PS50839">
    <property type="entry name" value="CHASE"/>
    <property type="match status" value="1"/>
</dbReference>
<feature type="domain" description="PAC" evidence="18">
    <location>
        <begin position="550"/>
        <end position="604"/>
    </location>
</feature>
<keyword evidence="8" id="KW-0067">ATP-binding</keyword>
<organism evidence="21 22">
    <name type="scientific">Shewanella vesiculosa</name>
    <dbReference type="NCBI Taxonomy" id="518738"/>
    <lineage>
        <taxon>Bacteria</taxon>
        <taxon>Pseudomonadati</taxon>
        <taxon>Pseudomonadota</taxon>
        <taxon>Gammaproteobacteria</taxon>
        <taxon>Alteromonadales</taxon>
        <taxon>Shewanellaceae</taxon>
        <taxon>Shewanella</taxon>
    </lineage>
</organism>
<sequence>MGIGIFAFGLTISFVTAVSVKNQNSTIITKALDELSEQVANTIIDRIVLYQYGLRGARGAVATSGEDRISRKIFRKYSLTRDIETEFPGARGFGYIRRVPAADEASFVVKAKLDDWPDYSVRQLNPHNDERYLIDYIEPVERNLAAIGLDIASEPNRKNAAQQAYLTGEVRLTGPITLVQATGHPLQAFLILMPIYRTGFIPATAELREQNAYGWSYAPLVANEVFDQINLSRKTTKILINDVTDNQKNVMFYETHIDDASPLSSFSVVVDREIFGRKWQISLVAYPEFVSGLHLTSPNIVFTYGVIVSLLLGGLIGFYSFALGRKRLILEDNERRANILEHSLDAIISLDCDGVITSWNEGAVTIFGYEKQEVVGLKKTSFIVPSDDYAAEIEKFNQVLNGKSLLNFTSQHKRKDNQLLSTSMTSLAIYNEFGKIIGVSQTIRDITIQQHAEKQILSINASLERKVTERTHALQQALSENKTLLDNINQQLLYSETDKNGTILAVNDYFCSISGLTRDQMIGHKHSIVKSNQHDDAFWKKMWQTIHAGQTWHDEVCNHDSQGNAKWFDTVIAPIMDDNGELERCLALRIDITERKNTQLEKDTLSSLLTNVLAAASEIAIISTDNDGMISMFNRGAELLLGYQAEEVVGKQSPAILHLADEVSQRSVELTEEFGEDISAFDVFTYKPRVKGPETRTWTYIRKDGSECQVSLSVSAMRDNRGEIIGYLGVAVNIDTMLKQQEELLSASYQLSKAAEVAELGIWNFDIKTNELQWNDRMFSIYDYSLDIRGQGVNYQHWRNRLHPDDIEMAEKALQDSITFNIPYAPLFRIITSSDQVRYIQAGGQISFDKSGAAVRIVGINRDITEQRELEQTLRLAKASADAANAAKSAFLANMSHEIRTPMNAVLGMLQLIQHSEMTRQQADYVSKAEIAAKSLLGLLNDILDFSKIDAGKLELDLHSFELETLMRELAVMLATNVHNQNVEVIFDLDPNIPYLIEGDELRLRQVLLNLAGNAIKFTAEGHVIVGVRCNTIDEKQVNLTISVTDTGIGISAEQETKIFQGFVQAESSTSRRFGGTGLGLAITKRLVDLMGGELALTSRLGEGSRFWFDLSFNIIELDNNDIFIDLQGKHILVVDDSKMSRKLVAKNLAAHGANVNEAHNSHEAIKLIGESISANNHYDVIIMDWYMPDGNGIETANHIQAMFSPATAPAIIMLTAYGAEVMEQTKHYSQQPFVSMLTKPVTANLMLEAVYQAMNGEDNAPQMRKISSLALNGIKVLVVEDNALNRQVIDELLRLQGAEVTLAKNGTEGVEWVTQSNNQFDIVIMDMQMPVMDGLEATRLIRADGRFNELSILAMTANASAADKTLCLAAGMDDHIGKPIDMTLLIPCMLKLINKADVTQYRLTANNLDASLLDVVNDSDDDLIIENPESILRRFGGELAFFIDVKHHFATEMKQQLLLLTQAFAQQDSEIICRIAHTIKGTASNMGAKRLAAFAATLEKNINNATADSNSDLNKKVVIDSETCLTEMQDHIDDSIRMLDSYFPDESAESTVVIVDKVGFSPTAIVNLDKIDRLMALLVEQNLDAIDYLEQLLSSGVPNEQWLRLKTQVSQFEFLDAVDTLKSILKE</sequence>
<dbReference type="InterPro" id="IPR035965">
    <property type="entry name" value="PAS-like_dom_sf"/>
</dbReference>
<dbReference type="EC" id="2.7.13.3" evidence="3"/>
<proteinExistence type="predicted"/>
<dbReference type="PROSITE" id="PS50894">
    <property type="entry name" value="HPT"/>
    <property type="match status" value="1"/>
</dbReference>
<dbReference type="InterPro" id="IPR000014">
    <property type="entry name" value="PAS"/>
</dbReference>
<keyword evidence="6 14" id="KW-0812">Transmembrane</keyword>
<dbReference type="Pfam" id="PF08447">
    <property type="entry name" value="PAS_3"/>
    <property type="match status" value="1"/>
</dbReference>
<dbReference type="SMART" id="SM01079">
    <property type="entry name" value="CHASE"/>
    <property type="match status" value="1"/>
</dbReference>
<dbReference type="InterPro" id="IPR011006">
    <property type="entry name" value="CheY-like_superfamily"/>
</dbReference>
<dbReference type="InterPro" id="IPR003661">
    <property type="entry name" value="HisK_dim/P_dom"/>
</dbReference>
<evidence type="ECO:0000259" key="16">
    <source>
        <dbReference type="PROSITE" id="PS50110"/>
    </source>
</evidence>
<dbReference type="Gene3D" id="3.40.50.2300">
    <property type="match status" value="2"/>
</dbReference>
<dbReference type="PROSITE" id="PS50113">
    <property type="entry name" value="PAC"/>
    <property type="match status" value="3"/>
</dbReference>
<keyword evidence="5 13" id="KW-0597">Phosphoprotein</keyword>
<comment type="subcellular location">
    <subcellularLocation>
        <location evidence="2">Cell membrane</location>
        <topology evidence="2">Multi-pass membrane protein</topology>
    </subcellularLocation>
</comment>
<dbReference type="Pfam" id="PF13426">
    <property type="entry name" value="PAS_9"/>
    <property type="match status" value="2"/>
</dbReference>
<dbReference type="SUPFAM" id="SSF55874">
    <property type="entry name" value="ATPase domain of HSP90 chaperone/DNA topoisomerase II/histidine kinase"/>
    <property type="match status" value="1"/>
</dbReference>
<dbReference type="InterPro" id="IPR036097">
    <property type="entry name" value="HisK_dim/P_sf"/>
</dbReference>
<evidence type="ECO:0000259" key="18">
    <source>
        <dbReference type="PROSITE" id="PS50113"/>
    </source>
</evidence>
<evidence type="ECO:0000256" key="5">
    <source>
        <dbReference type="ARBA" id="ARBA00022553"/>
    </source>
</evidence>
<dbReference type="InterPro" id="IPR036890">
    <property type="entry name" value="HATPase_C_sf"/>
</dbReference>
<dbReference type="InterPro" id="IPR008207">
    <property type="entry name" value="Sig_transdc_His_kin_Hpt_dom"/>
</dbReference>
<dbReference type="Proteomes" id="UP001477278">
    <property type="component" value="Unassembled WGS sequence"/>
</dbReference>
<dbReference type="InterPro" id="IPR042240">
    <property type="entry name" value="CHASE_sf"/>
</dbReference>
<dbReference type="Gene3D" id="1.20.120.160">
    <property type="entry name" value="HPT domain"/>
    <property type="match status" value="1"/>
</dbReference>
<feature type="domain" description="PAS" evidence="17">
    <location>
        <begin position="605"/>
        <end position="652"/>
    </location>
</feature>
<keyword evidence="11 14" id="KW-0472">Membrane</keyword>